<dbReference type="SUPFAM" id="SSF103481">
    <property type="entry name" value="Multidrug resistance efflux transporter EmrE"/>
    <property type="match status" value="1"/>
</dbReference>
<reference evidence="2" key="1">
    <citation type="journal article" date="2020" name="Nature">
        <title>Giant virus diversity and host interactions through global metagenomics.</title>
        <authorList>
            <person name="Schulz F."/>
            <person name="Roux S."/>
            <person name="Paez-Espino D."/>
            <person name="Jungbluth S."/>
            <person name="Walsh D.A."/>
            <person name="Denef V.J."/>
            <person name="McMahon K.D."/>
            <person name="Konstantinidis K.T."/>
            <person name="Eloe-Fadrosh E.A."/>
            <person name="Kyrpides N.C."/>
            <person name="Woyke T."/>
        </authorList>
    </citation>
    <scope>NUCLEOTIDE SEQUENCE</scope>
    <source>
        <strain evidence="2">GVMAG-M-3300023174-49</strain>
    </source>
</reference>
<proteinExistence type="predicted"/>
<keyword evidence="1" id="KW-0472">Membrane</keyword>
<dbReference type="AlphaFoldDB" id="A0A6C0DRP1"/>
<dbReference type="InterPro" id="IPR037185">
    <property type="entry name" value="EmrE-like"/>
</dbReference>
<accession>A0A6C0DRP1</accession>
<keyword evidence="1" id="KW-1133">Transmembrane helix</keyword>
<keyword evidence="1" id="KW-0812">Transmembrane</keyword>
<feature type="transmembrane region" description="Helical" evidence="1">
    <location>
        <begin position="32"/>
        <end position="58"/>
    </location>
</feature>
<dbReference type="Gene3D" id="1.10.3730.20">
    <property type="match status" value="1"/>
</dbReference>
<protein>
    <recommendedName>
        <fullName evidence="3">EamA domain-containing protein</fullName>
    </recommendedName>
</protein>
<name>A0A6C0DRP1_9ZZZZ</name>
<organism evidence="2">
    <name type="scientific">viral metagenome</name>
    <dbReference type="NCBI Taxonomy" id="1070528"/>
    <lineage>
        <taxon>unclassified sequences</taxon>
        <taxon>metagenomes</taxon>
        <taxon>organismal metagenomes</taxon>
    </lineage>
</organism>
<evidence type="ECO:0000313" key="2">
    <source>
        <dbReference type="EMBL" id="QHT19114.1"/>
    </source>
</evidence>
<evidence type="ECO:0000256" key="1">
    <source>
        <dbReference type="SAM" id="Phobius"/>
    </source>
</evidence>
<evidence type="ECO:0008006" key="3">
    <source>
        <dbReference type="Google" id="ProtNLM"/>
    </source>
</evidence>
<sequence>MMFLYILGLVFAELLGDVSLKHYARGLGFHHLLFGIMGYICVIVLLILSLTNGTILIVNNGWNAMNSIIENGYAYFILGERLEPEQYCGIFFIVIGIYFLKIFPCKLPSRKELETFFGFG</sequence>
<dbReference type="EMBL" id="MN739662">
    <property type="protein sequence ID" value="QHT19114.1"/>
    <property type="molecule type" value="Genomic_DNA"/>
</dbReference>
<feature type="transmembrane region" description="Helical" evidence="1">
    <location>
        <begin position="87"/>
        <end position="104"/>
    </location>
</feature>